<dbReference type="InterPro" id="IPR050366">
    <property type="entry name" value="BP-dependent_transpt_permease"/>
</dbReference>
<dbReference type="KEGG" id="pacr:FXN63_19565"/>
<evidence type="ECO:0000313" key="9">
    <source>
        <dbReference type="EMBL" id="QEI07788.1"/>
    </source>
</evidence>
<dbReference type="InterPro" id="IPR035906">
    <property type="entry name" value="MetI-like_sf"/>
</dbReference>
<dbReference type="SUPFAM" id="SSF161098">
    <property type="entry name" value="MetI-like"/>
    <property type="match status" value="1"/>
</dbReference>
<evidence type="ECO:0000256" key="6">
    <source>
        <dbReference type="ARBA" id="ARBA00023136"/>
    </source>
</evidence>
<feature type="transmembrane region" description="Helical" evidence="7">
    <location>
        <begin position="32"/>
        <end position="57"/>
    </location>
</feature>
<keyword evidence="5 7" id="KW-1133">Transmembrane helix</keyword>
<reference evidence="9 10" key="1">
    <citation type="submission" date="2019-08" db="EMBL/GenBank/DDBJ databases">
        <title>Amphibian skin-associated Pigmentiphaga: genome sequence and occurrence across geography and hosts.</title>
        <authorList>
            <person name="Bletz M.C."/>
            <person name="Bunk B."/>
            <person name="Sproeer C."/>
            <person name="Biwer P."/>
            <person name="Reiter S."/>
            <person name="Rabemananjara F.C.E."/>
            <person name="Schulz S."/>
            <person name="Overmann J."/>
            <person name="Vences M."/>
        </authorList>
    </citation>
    <scope>NUCLEOTIDE SEQUENCE [LARGE SCALE GENOMIC DNA]</scope>
    <source>
        <strain evidence="9 10">Mada1488</strain>
    </source>
</reference>
<evidence type="ECO:0000256" key="2">
    <source>
        <dbReference type="ARBA" id="ARBA00022448"/>
    </source>
</evidence>
<comment type="subcellular location">
    <subcellularLocation>
        <location evidence="1 7">Cell membrane</location>
        <topology evidence="1 7">Multi-pass membrane protein</topology>
    </subcellularLocation>
</comment>
<sequence length="312" mass="33309">MSKIIQMLPPNALDAPPPVKRRSRLSKSLSNWSVRIGGGLLLLLIVMAVLAPLLGAIDPNAIDPVNGNLLPGTRAEFNSLTGETFSHIYLFGSDALGRDIFSRVLYGARVSITIGIVVAILSLILGMSVGLIGGYFRMLDSIIMRIMDGIMSIPAVLFAISLVAIFGGTLATVIVAITIPEIPRVARLVRSVVLTIREEPYIEAAIALDTPTIKILVRHILPNAIAPLIIQGTYVCAAAILIEAVLSFLGVGLPADMATWGNIMAEGRNQFNEYPHSVLIPGVFLALTVLAVNIMGDGLRDTLDPKFNKRGG</sequence>
<keyword evidence="2 7" id="KW-0813">Transport</keyword>
<proteinExistence type="inferred from homology"/>
<feature type="transmembrane region" description="Helical" evidence="7">
    <location>
        <begin position="274"/>
        <end position="296"/>
    </location>
</feature>
<dbReference type="PANTHER" id="PTHR43386">
    <property type="entry name" value="OLIGOPEPTIDE TRANSPORT SYSTEM PERMEASE PROTEIN APPC"/>
    <property type="match status" value="1"/>
</dbReference>
<evidence type="ECO:0000259" key="8">
    <source>
        <dbReference type="PROSITE" id="PS50928"/>
    </source>
</evidence>
<dbReference type="EMBL" id="CP043046">
    <property type="protein sequence ID" value="QEI07788.1"/>
    <property type="molecule type" value="Genomic_DNA"/>
</dbReference>
<dbReference type="RefSeq" id="WP_148816835.1">
    <property type="nucleotide sequence ID" value="NZ_CP043046.1"/>
</dbReference>
<keyword evidence="10" id="KW-1185">Reference proteome</keyword>
<feature type="transmembrane region" description="Helical" evidence="7">
    <location>
        <begin position="112"/>
        <end position="136"/>
    </location>
</feature>
<feature type="transmembrane region" description="Helical" evidence="7">
    <location>
        <begin position="228"/>
        <end position="253"/>
    </location>
</feature>
<dbReference type="PANTHER" id="PTHR43386:SF6">
    <property type="entry name" value="ABC TRANSPORTER PERMEASE PROTEIN"/>
    <property type="match status" value="1"/>
</dbReference>
<accession>A0A5C0AZN9</accession>
<keyword evidence="4 7" id="KW-0812">Transmembrane</keyword>
<dbReference type="PROSITE" id="PS50928">
    <property type="entry name" value="ABC_TM1"/>
    <property type="match status" value="1"/>
</dbReference>
<dbReference type="CDD" id="cd06261">
    <property type="entry name" value="TM_PBP2"/>
    <property type="match status" value="1"/>
</dbReference>
<evidence type="ECO:0000256" key="7">
    <source>
        <dbReference type="RuleBase" id="RU363032"/>
    </source>
</evidence>
<feature type="domain" description="ABC transmembrane type-1" evidence="8">
    <location>
        <begin position="108"/>
        <end position="296"/>
    </location>
</feature>
<evidence type="ECO:0000256" key="1">
    <source>
        <dbReference type="ARBA" id="ARBA00004651"/>
    </source>
</evidence>
<dbReference type="OrthoDB" id="9783218at2"/>
<dbReference type="GO" id="GO:0005886">
    <property type="term" value="C:plasma membrane"/>
    <property type="evidence" value="ECO:0007669"/>
    <property type="project" value="UniProtKB-SubCell"/>
</dbReference>
<protein>
    <submittedName>
        <fullName evidence="9">ABC transporter permease</fullName>
    </submittedName>
</protein>
<dbReference type="Proteomes" id="UP000325161">
    <property type="component" value="Chromosome"/>
</dbReference>
<dbReference type="InterPro" id="IPR000515">
    <property type="entry name" value="MetI-like"/>
</dbReference>
<evidence type="ECO:0000256" key="5">
    <source>
        <dbReference type="ARBA" id="ARBA00022989"/>
    </source>
</evidence>
<dbReference type="Gene3D" id="1.10.3720.10">
    <property type="entry name" value="MetI-like"/>
    <property type="match status" value="1"/>
</dbReference>
<organism evidence="9 10">
    <name type="scientific">Pigmentiphaga aceris</name>
    <dbReference type="NCBI Taxonomy" id="1940612"/>
    <lineage>
        <taxon>Bacteria</taxon>
        <taxon>Pseudomonadati</taxon>
        <taxon>Pseudomonadota</taxon>
        <taxon>Betaproteobacteria</taxon>
        <taxon>Burkholderiales</taxon>
        <taxon>Alcaligenaceae</taxon>
        <taxon>Pigmentiphaga</taxon>
    </lineage>
</organism>
<dbReference type="GO" id="GO:0055085">
    <property type="term" value="P:transmembrane transport"/>
    <property type="evidence" value="ECO:0007669"/>
    <property type="project" value="InterPro"/>
</dbReference>
<feature type="transmembrane region" description="Helical" evidence="7">
    <location>
        <begin position="156"/>
        <end position="179"/>
    </location>
</feature>
<evidence type="ECO:0000256" key="3">
    <source>
        <dbReference type="ARBA" id="ARBA00022475"/>
    </source>
</evidence>
<name>A0A5C0AZN9_9BURK</name>
<evidence type="ECO:0000256" key="4">
    <source>
        <dbReference type="ARBA" id="ARBA00022692"/>
    </source>
</evidence>
<keyword evidence="3" id="KW-1003">Cell membrane</keyword>
<gene>
    <name evidence="9" type="ORF">FXN63_19565</name>
</gene>
<comment type="similarity">
    <text evidence="7">Belongs to the binding-protein-dependent transport system permease family.</text>
</comment>
<evidence type="ECO:0000313" key="10">
    <source>
        <dbReference type="Proteomes" id="UP000325161"/>
    </source>
</evidence>
<keyword evidence="6 7" id="KW-0472">Membrane</keyword>
<dbReference type="AlphaFoldDB" id="A0A5C0AZN9"/>
<dbReference type="Pfam" id="PF00528">
    <property type="entry name" value="BPD_transp_1"/>
    <property type="match status" value="1"/>
</dbReference>